<keyword evidence="10" id="KW-1185">Reference proteome</keyword>
<protein>
    <submittedName>
        <fullName evidence="9">Cytochrome P450-dit2</fullName>
    </submittedName>
</protein>
<evidence type="ECO:0000256" key="7">
    <source>
        <dbReference type="PIRSR" id="PIRSR602401-1"/>
    </source>
</evidence>
<dbReference type="PRINTS" id="PR00385">
    <property type="entry name" value="P450"/>
</dbReference>
<dbReference type="OrthoDB" id="1470350at2759"/>
<comment type="caution">
    <text evidence="9">The sequence shown here is derived from an EMBL/GenBank/DDBJ whole genome shotgun (WGS) entry which is preliminary data.</text>
</comment>
<evidence type="ECO:0000256" key="4">
    <source>
        <dbReference type="ARBA" id="ARBA00023002"/>
    </source>
</evidence>
<evidence type="ECO:0000256" key="5">
    <source>
        <dbReference type="ARBA" id="ARBA00023004"/>
    </source>
</evidence>
<dbReference type="EMBL" id="JABAYA010000304">
    <property type="protein sequence ID" value="KAF7721122.1"/>
    <property type="molecule type" value="Genomic_DNA"/>
</dbReference>
<sequence>MKGRLRHEPPDSYNLRLIQPMIKNGTIPNGLYVRLDRVGWTVHIIEAQTAKQVLTDLKRFPKADIRLGREDTIDAQYLGSPNVLFSNGAEWKKNRKIINPAFHRSMPVKAFAHLTQDMFMALEARMGAPIDAVDVMKRAALNVIGKVGFNFDFNALNDPDNPWVRMYYNIDDGIREPLFFHFPILDKYFLWMFPSRKAVQSDLKQFKQMLRQVISQRRQEVMAKDHTMNASEDAEKDLLTLMLESEKLGEGALTDEELNSNLRVFFLAGQATTANSLSFAVYHLSKNLDIQEKARQEAIEVLGDEPFDVLPTIEQVKKLRYIGQVIKETMRINTPVTQNATRRTTEDMELASVFIPKGTPVVSDIFDIHHNPNIWKDPYTFNPDRFSPNGEAEEHPSAWLPFGLGLRQCFGMNFSLTLQRVMLSMMRKYFLPELHKTNLINIHHQVRKFRWTLPDDTIHKDNLVTSVGDIPIALKLYANFEKLY</sequence>
<keyword evidence="2 7" id="KW-0349">Heme</keyword>
<dbReference type="InterPro" id="IPR050196">
    <property type="entry name" value="Cytochrome_P450_Monoox"/>
</dbReference>
<dbReference type="PRINTS" id="PR00463">
    <property type="entry name" value="EP450I"/>
</dbReference>
<dbReference type="SUPFAM" id="SSF48264">
    <property type="entry name" value="Cytochrome P450"/>
    <property type="match status" value="1"/>
</dbReference>
<evidence type="ECO:0000313" key="9">
    <source>
        <dbReference type="EMBL" id="KAF7721122.1"/>
    </source>
</evidence>
<dbReference type="PANTHER" id="PTHR24291:SF50">
    <property type="entry name" value="BIFUNCTIONAL ALBAFLAVENONE MONOOXYGENASE_TERPENE SYNTHASE"/>
    <property type="match status" value="1"/>
</dbReference>
<reference evidence="9" key="1">
    <citation type="submission" date="2020-01" db="EMBL/GenBank/DDBJ databases">
        <title>Genome Sequencing of Three Apophysomyces-Like Fungal Strains Confirms a Novel Fungal Genus in the Mucoromycota with divergent Burkholderia-like Endosymbiotic Bacteria.</title>
        <authorList>
            <person name="Stajich J.E."/>
            <person name="Macias A.M."/>
            <person name="Carter-House D."/>
            <person name="Lovett B."/>
            <person name="Kasson L.R."/>
            <person name="Berry K."/>
            <person name="Grigoriev I."/>
            <person name="Chang Y."/>
            <person name="Spatafora J."/>
            <person name="Kasson M.T."/>
        </authorList>
    </citation>
    <scope>NUCLEOTIDE SEQUENCE</scope>
    <source>
        <strain evidence="9">NRRL A-21654</strain>
    </source>
</reference>
<evidence type="ECO:0000256" key="3">
    <source>
        <dbReference type="ARBA" id="ARBA00022723"/>
    </source>
</evidence>
<dbReference type="InterPro" id="IPR036396">
    <property type="entry name" value="Cyt_P450_sf"/>
</dbReference>
<dbReference type="InterPro" id="IPR017972">
    <property type="entry name" value="Cyt_P450_CS"/>
</dbReference>
<evidence type="ECO:0000256" key="1">
    <source>
        <dbReference type="ARBA" id="ARBA00010617"/>
    </source>
</evidence>
<evidence type="ECO:0000313" key="10">
    <source>
        <dbReference type="Proteomes" id="UP000605846"/>
    </source>
</evidence>
<evidence type="ECO:0000256" key="8">
    <source>
        <dbReference type="RuleBase" id="RU000461"/>
    </source>
</evidence>
<dbReference type="GO" id="GO:0016705">
    <property type="term" value="F:oxidoreductase activity, acting on paired donors, with incorporation or reduction of molecular oxygen"/>
    <property type="evidence" value="ECO:0007669"/>
    <property type="project" value="InterPro"/>
</dbReference>
<dbReference type="AlphaFoldDB" id="A0A8H7EPH2"/>
<comment type="similarity">
    <text evidence="1 8">Belongs to the cytochrome P450 family.</text>
</comment>
<dbReference type="GO" id="GO:0005506">
    <property type="term" value="F:iron ion binding"/>
    <property type="evidence" value="ECO:0007669"/>
    <property type="project" value="InterPro"/>
</dbReference>
<feature type="binding site" description="axial binding residue" evidence="7">
    <location>
        <position position="409"/>
    </location>
    <ligand>
        <name>heme</name>
        <dbReference type="ChEBI" id="CHEBI:30413"/>
    </ligand>
    <ligandPart>
        <name>Fe</name>
        <dbReference type="ChEBI" id="CHEBI:18248"/>
    </ligandPart>
</feature>
<dbReference type="Pfam" id="PF00067">
    <property type="entry name" value="p450"/>
    <property type="match status" value="1"/>
</dbReference>
<evidence type="ECO:0000256" key="2">
    <source>
        <dbReference type="ARBA" id="ARBA00022617"/>
    </source>
</evidence>
<dbReference type="Gene3D" id="1.10.630.10">
    <property type="entry name" value="Cytochrome P450"/>
    <property type="match status" value="1"/>
</dbReference>
<keyword evidence="6 8" id="KW-0503">Monooxygenase</keyword>
<gene>
    <name evidence="9" type="primary">DIT2_8</name>
    <name evidence="9" type="ORF">EC973_005386</name>
</gene>
<dbReference type="GO" id="GO:0020037">
    <property type="term" value="F:heme binding"/>
    <property type="evidence" value="ECO:0007669"/>
    <property type="project" value="InterPro"/>
</dbReference>
<keyword evidence="3 7" id="KW-0479">Metal-binding</keyword>
<keyword evidence="4 8" id="KW-0560">Oxidoreductase</keyword>
<proteinExistence type="inferred from homology"/>
<organism evidence="9 10">
    <name type="scientific">Apophysomyces ossiformis</name>
    <dbReference type="NCBI Taxonomy" id="679940"/>
    <lineage>
        <taxon>Eukaryota</taxon>
        <taxon>Fungi</taxon>
        <taxon>Fungi incertae sedis</taxon>
        <taxon>Mucoromycota</taxon>
        <taxon>Mucoromycotina</taxon>
        <taxon>Mucoromycetes</taxon>
        <taxon>Mucorales</taxon>
        <taxon>Mucorineae</taxon>
        <taxon>Mucoraceae</taxon>
        <taxon>Apophysomyces</taxon>
    </lineage>
</organism>
<dbReference type="GO" id="GO:0004497">
    <property type="term" value="F:monooxygenase activity"/>
    <property type="evidence" value="ECO:0007669"/>
    <property type="project" value="UniProtKB-KW"/>
</dbReference>
<dbReference type="PROSITE" id="PS00086">
    <property type="entry name" value="CYTOCHROME_P450"/>
    <property type="match status" value="1"/>
</dbReference>
<dbReference type="PANTHER" id="PTHR24291">
    <property type="entry name" value="CYTOCHROME P450 FAMILY 4"/>
    <property type="match status" value="1"/>
</dbReference>
<name>A0A8H7EPH2_9FUNG</name>
<comment type="cofactor">
    <cofactor evidence="7">
        <name>heme</name>
        <dbReference type="ChEBI" id="CHEBI:30413"/>
    </cofactor>
</comment>
<evidence type="ECO:0000256" key="6">
    <source>
        <dbReference type="ARBA" id="ARBA00023033"/>
    </source>
</evidence>
<dbReference type="InterPro" id="IPR001128">
    <property type="entry name" value="Cyt_P450"/>
</dbReference>
<dbReference type="Proteomes" id="UP000605846">
    <property type="component" value="Unassembled WGS sequence"/>
</dbReference>
<accession>A0A8H7EPH2</accession>
<dbReference type="InterPro" id="IPR002401">
    <property type="entry name" value="Cyt_P450_E_grp-I"/>
</dbReference>
<keyword evidence="5 7" id="KW-0408">Iron</keyword>